<dbReference type="InParanoid" id="D4H459"/>
<dbReference type="KEGG" id="dap:Dacet_0573"/>
<evidence type="ECO:0000313" key="1">
    <source>
        <dbReference type="EMBL" id="ADD67370.1"/>
    </source>
</evidence>
<dbReference type="Proteomes" id="UP000002012">
    <property type="component" value="Chromosome"/>
</dbReference>
<protein>
    <submittedName>
        <fullName evidence="1">Uncharacterized protein</fullName>
    </submittedName>
</protein>
<name>D4H459_DENA2</name>
<evidence type="ECO:0000313" key="2">
    <source>
        <dbReference type="Proteomes" id="UP000002012"/>
    </source>
</evidence>
<accession>D4H459</accession>
<dbReference type="OrthoDB" id="9812271at2"/>
<dbReference type="Gene3D" id="3.40.50.300">
    <property type="entry name" value="P-loop containing nucleotide triphosphate hydrolases"/>
    <property type="match status" value="1"/>
</dbReference>
<dbReference type="PaxDb" id="522772-Dacet_0573"/>
<dbReference type="SUPFAM" id="SSF52540">
    <property type="entry name" value="P-loop containing nucleoside triphosphate hydrolases"/>
    <property type="match status" value="1"/>
</dbReference>
<dbReference type="EMBL" id="CP001968">
    <property type="protein sequence ID" value="ADD67370.1"/>
    <property type="molecule type" value="Genomic_DNA"/>
</dbReference>
<proteinExistence type="predicted"/>
<dbReference type="HOGENOM" id="CLU_005157_0_0_0"/>
<sequence length="1376" mass="156871">MSNKYFEYFEIDEDYFPQVNDSTIQEKPDCWKKTFPHQTFIDMLKNMERCLARQEKRSLWIEGAYGTGKSQCAYTLKKLLEVPEDDFRKYWNGFKALENQKDLMEKLIGHKHNGIVTAYKYASGGINSPRDLFLAIQEEVKNALVANKLHTGENTLKESVIAWIEEPSHKRIFDILLEKPEWKATFTQSSADDVLDALCKNSEVKQLMENIFRLADKEGITALNIDANRLIAWLSDVMDKNNVKIVLIWDEFSDYFKNNRDSLSEFQKIAELVNSKPFFFVVVTHESGQLFTTADTTWTKVRDRFVSSQISLPDNIAFELIGHALNVKNAAKEPWAKLADDLNGRVSSSRSAVMKVTKISEPHVMKDIMPLHPMAALLLKNIASAFKSNQRSMFDFIKSSNIDDVKAFQWFIQNTGPYDDHPLLTVDMLWNFFYEKGRNSLSSDIRVILDSFQHQQDLRDDEKTVLKAVLIMQAIDQRLGGTIDLFKATEQNISYIFEGIDSGLDVACKNIAKQLVSKGILVNTPISGGRYVYSAAVLAGDQVKIDDYKKDIRKGTNTAKLVTEGGLASVLSLTPALKLRYEIEPGSGKITPVTINDFTRTVNILRDKTSNWKFHAVIAFAKDDSEAASFRKQIKDVISDKQYENIVFIDALSTPLGLESFDQYVDYSAMAMYYNGNNNSESKENTDKAKRVLDQDWKNRIYNGQFIVYTYSNQEGEKFGNAQGVASILQSIVTRRFPFAFDFIKGLTENQLKLTPAIKQSAKSGITENTSGVVVGIEKHILPTVWKTEKYWDVQTSLPISKIKVETDKLINKAFDRDGQVPIGEIYDFLESQYGFAQCNLSAFIAGFLLKEYSIEPFRYSDSTGSHETMTHDKLAEMIGNYVGKLPKPTYVVKMTPEEMAFYELTEKAWNIPSNTCSSSGQAVRMLSSRMKALQLPVWCLSEVDENGIFNVVQKYIDFVQKEGNEAHKLAIEIGKFSISNKNLAEQLSILITSENCQKGMRKFLASFESGKILALAKEIIVDENVVLADIRELFDVKHSCLWDQGTGEYEIRKLLIDYSIVKETNTILNSNAHSLSEAYKEWRDKLRFIGISYEILKSKFPSITHILDVLLKICQQTELLTEQRKTFYSEIKAHGAEIRELLNNDKKIFAEVYLPYLEDLSDNDISEIKSKLTTGMYELPKTDCNTKVKSVAEEFRKGQLKTKLHNLWKAKTETKDPYEWSYRYKVPILCMVEEKEFGTAKKAFETIRRSSPSDIEIKDSLDFLESTNLFKVLSDEKSRQEVFEREIIGEYISLLSSERVLGALERMSIEPYDWYINPSVKNTIRNLAEAEYNAGGSDKALSKIDSMDDAQLKQYLKRLVKDNMTVGVEIIASEG</sequence>
<organism evidence="1 2">
    <name type="scientific">Denitrovibrio acetiphilus (strain DSM 12809 / NBRC 114555 / N2460)</name>
    <dbReference type="NCBI Taxonomy" id="522772"/>
    <lineage>
        <taxon>Bacteria</taxon>
        <taxon>Pseudomonadati</taxon>
        <taxon>Deferribacterota</taxon>
        <taxon>Deferribacteres</taxon>
        <taxon>Deferribacterales</taxon>
        <taxon>Geovibrionaceae</taxon>
        <taxon>Denitrovibrio</taxon>
    </lineage>
</organism>
<dbReference type="InterPro" id="IPR027417">
    <property type="entry name" value="P-loop_NTPase"/>
</dbReference>
<dbReference type="STRING" id="522772.Dacet_0573"/>
<reference evidence="1 2" key="1">
    <citation type="journal article" date="2010" name="Stand. Genomic Sci.">
        <title>Complete genome sequence of Denitrovibrio acetiphilus type strain (N2460).</title>
        <authorList>
            <person name="Kiss H."/>
            <person name="Lang E."/>
            <person name="Lapidus A."/>
            <person name="Copeland A."/>
            <person name="Nolan M."/>
            <person name="Glavina Del Rio T."/>
            <person name="Chen F."/>
            <person name="Lucas S."/>
            <person name="Tice H."/>
            <person name="Cheng J.F."/>
            <person name="Han C."/>
            <person name="Goodwin L."/>
            <person name="Pitluck S."/>
            <person name="Liolios K."/>
            <person name="Pati A."/>
            <person name="Ivanova N."/>
            <person name="Mavromatis K."/>
            <person name="Chen A."/>
            <person name="Palaniappan K."/>
            <person name="Land M."/>
            <person name="Hauser L."/>
            <person name="Chang Y.J."/>
            <person name="Jeffries C.D."/>
            <person name="Detter J.C."/>
            <person name="Brettin T."/>
            <person name="Spring S."/>
            <person name="Rohde M."/>
            <person name="Goker M."/>
            <person name="Woyke T."/>
            <person name="Bristow J."/>
            <person name="Eisen J.A."/>
            <person name="Markowitz V."/>
            <person name="Hugenholtz P."/>
            <person name="Kyrpides N.C."/>
            <person name="Klenk H.P."/>
        </authorList>
    </citation>
    <scope>NUCLEOTIDE SEQUENCE [LARGE SCALE GENOMIC DNA]</scope>
    <source>
        <strain evidence="2">DSM 12809 / NBRC 114555 / N2460</strain>
    </source>
</reference>
<keyword evidence="2" id="KW-1185">Reference proteome</keyword>
<gene>
    <name evidence="1" type="ordered locus">Dacet_0573</name>
</gene>
<dbReference type="RefSeq" id="WP_013009914.1">
    <property type="nucleotide sequence ID" value="NC_013943.1"/>
</dbReference>
<dbReference type="eggNOG" id="COG1119">
    <property type="taxonomic scope" value="Bacteria"/>
</dbReference>